<evidence type="ECO:0000256" key="3">
    <source>
        <dbReference type="ARBA" id="ARBA00022670"/>
    </source>
</evidence>
<dbReference type="PANTHER" id="PTHR10381">
    <property type="entry name" value="ATP-DEPENDENT CLP PROTEASE PROTEOLYTIC SUBUNIT"/>
    <property type="match status" value="1"/>
</dbReference>
<dbReference type="HAMAP" id="MF_00444">
    <property type="entry name" value="ClpP"/>
    <property type="match status" value="1"/>
</dbReference>
<gene>
    <name evidence="10" type="ORF">HPP92_000356</name>
</gene>
<evidence type="ECO:0000313" key="11">
    <source>
        <dbReference type="Proteomes" id="UP000636800"/>
    </source>
</evidence>
<organism evidence="10 11">
    <name type="scientific">Vanilla planifolia</name>
    <name type="common">Vanilla</name>
    <dbReference type="NCBI Taxonomy" id="51239"/>
    <lineage>
        <taxon>Eukaryota</taxon>
        <taxon>Viridiplantae</taxon>
        <taxon>Streptophyta</taxon>
        <taxon>Embryophyta</taxon>
        <taxon>Tracheophyta</taxon>
        <taxon>Spermatophyta</taxon>
        <taxon>Magnoliopsida</taxon>
        <taxon>Liliopsida</taxon>
        <taxon>Asparagales</taxon>
        <taxon>Orchidaceae</taxon>
        <taxon>Vanilloideae</taxon>
        <taxon>Vanilleae</taxon>
        <taxon>Vanilla</taxon>
    </lineage>
</organism>
<dbReference type="EMBL" id="JADCNL010000001">
    <property type="protein sequence ID" value="KAG0495665.1"/>
    <property type="molecule type" value="Genomic_DNA"/>
</dbReference>
<evidence type="ECO:0000256" key="6">
    <source>
        <dbReference type="PROSITE-ProRule" id="PRU10085"/>
    </source>
</evidence>
<dbReference type="PROSITE" id="PS00381">
    <property type="entry name" value="CLP_PROTEASE_SER"/>
    <property type="match status" value="1"/>
</dbReference>
<accession>A0A835RNN8</accession>
<dbReference type="NCBIfam" id="NF009205">
    <property type="entry name" value="PRK12553.1"/>
    <property type="match status" value="1"/>
</dbReference>
<dbReference type="InterPro" id="IPR023562">
    <property type="entry name" value="ClpP/TepA"/>
</dbReference>
<dbReference type="InterPro" id="IPR001907">
    <property type="entry name" value="ClpP"/>
</dbReference>
<comment type="similarity">
    <text evidence="1 9">Belongs to the peptidase S14 family.</text>
</comment>
<sequence>MAAILSFTSSTMAVPSPVYSPIPSSVAHSHNTLFSHFQNPRLPFLSARNLVKARKRWSSPMAVYSSGYRMLDQGARQGIWSIRDDLIVPSTPFIPMEVQSGQTPAMVQENLQGVVNQLLQHRIVRCGGEVDDEMARVVVSQLLYLDAIDPTKDIIMYVNSPGGSVTAGMAMFDTMRHVRPDVCTFCVGLAASMGAFLLSAGAKGKRFSLPSSRIMIHQPLGGAQGSQTDVNVQADEMIHHKATLNGYLALHTGQSLDTIHVDTDRDFFMSPKEAKAYGLIDAVIWNPQKALYLLSAPNKEETAASDS</sequence>
<dbReference type="InterPro" id="IPR033135">
    <property type="entry name" value="ClpP_His_AS"/>
</dbReference>
<dbReference type="EC" id="3.4.21.92" evidence="8"/>
<feature type="active site" evidence="6">
    <location>
        <position position="192"/>
    </location>
</feature>
<evidence type="ECO:0000256" key="2">
    <source>
        <dbReference type="ARBA" id="ARBA00011607"/>
    </source>
</evidence>
<dbReference type="InterPro" id="IPR018215">
    <property type="entry name" value="ClpP_Ser_AS"/>
</dbReference>
<dbReference type="GO" id="GO:0009536">
    <property type="term" value="C:plastid"/>
    <property type="evidence" value="ECO:0007669"/>
    <property type="project" value="UniProtKB-ARBA"/>
</dbReference>
<dbReference type="GO" id="GO:0006515">
    <property type="term" value="P:protein quality control for misfolded or incompletely synthesized proteins"/>
    <property type="evidence" value="ECO:0007669"/>
    <property type="project" value="TreeGrafter"/>
</dbReference>
<evidence type="ECO:0000256" key="9">
    <source>
        <dbReference type="RuleBase" id="RU003567"/>
    </source>
</evidence>
<evidence type="ECO:0000256" key="1">
    <source>
        <dbReference type="ARBA" id="ARBA00007039"/>
    </source>
</evidence>
<dbReference type="GO" id="GO:0051117">
    <property type="term" value="F:ATPase binding"/>
    <property type="evidence" value="ECO:0007669"/>
    <property type="project" value="TreeGrafter"/>
</dbReference>
<keyword evidence="11" id="KW-1185">Reference proteome</keyword>
<dbReference type="InterPro" id="IPR029045">
    <property type="entry name" value="ClpP/crotonase-like_dom_sf"/>
</dbReference>
<dbReference type="SUPFAM" id="SSF52096">
    <property type="entry name" value="ClpP/crotonase"/>
    <property type="match status" value="1"/>
</dbReference>
<dbReference type="Proteomes" id="UP000636800">
    <property type="component" value="Chromosome 1"/>
</dbReference>
<reference evidence="10 11" key="1">
    <citation type="journal article" date="2020" name="Nat. Food">
        <title>A phased Vanilla planifolia genome enables genetic improvement of flavour and production.</title>
        <authorList>
            <person name="Hasing T."/>
            <person name="Tang H."/>
            <person name="Brym M."/>
            <person name="Khazi F."/>
            <person name="Huang T."/>
            <person name="Chambers A.H."/>
        </authorList>
    </citation>
    <scope>NUCLEOTIDE SEQUENCE [LARGE SCALE GENOMIC DNA]</scope>
    <source>
        <tissue evidence="10">Leaf</tissue>
    </source>
</reference>
<evidence type="ECO:0000256" key="4">
    <source>
        <dbReference type="ARBA" id="ARBA00022801"/>
    </source>
</evidence>
<dbReference type="PROSITE" id="PS00382">
    <property type="entry name" value="CLP_PROTEASE_HIS"/>
    <property type="match status" value="1"/>
</dbReference>
<proteinExistence type="inferred from homology"/>
<name>A0A835RNN8_VANPL</name>
<evidence type="ECO:0000313" key="10">
    <source>
        <dbReference type="EMBL" id="KAG0495665.1"/>
    </source>
</evidence>
<dbReference type="GO" id="GO:0004176">
    <property type="term" value="F:ATP-dependent peptidase activity"/>
    <property type="evidence" value="ECO:0007669"/>
    <property type="project" value="InterPro"/>
</dbReference>
<feature type="active site" evidence="7">
    <location>
        <position position="217"/>
    </location>
</feature>
<evidence type="ECO:0000256" key="5">
    <source>
        <dbReference type="ARBA" id="ARBA00022825"/>
    </source>
</evidence>
<keyword evidence="4 8" id="KW-0378">Hydrolase</keyword>
<evidence type="ECO:0000256" key="8">
    <source>
        <dbReference type="RuleBase" id="RU000549"/>
    </source>
</evidence>
<comment type="caution">
    <text evidence="10">The sequence shown here is derived from an EMBL/GenBank/DDBJ whole genome shotgun (WGS) entry which is preliminary data.</text>
</comment>
<dbReference type="GO" id="GO:0009368">
    <property type="term" value="C:endopeptidase Clp complex"/>
    <property type="evidence" value="ECO:0007669"/>
    <property type="project" value="TreeGrafter"/>
</dbReference>
<keyword evidence="3 8" id="KW-0645">Protease</keyword>
<dbReference type="NCBIfam" id="NF001368">
    <property type="entry name" value="PRK00277.1"/>
    <property type="match status" value="1"/>
</dbReference>
<evidence type="ECO:0000256" key="7">
    <source>
        <dbReference type="PROSITE-ProRule" id="PRU10086"/>
    </source>
</evidence>
<dbReference type="PRINTS" id="PR00127">
    <property type="entry name" value="CLPPROTEASEP"/>
</dbReference>
<dbReference type="OrthoDB" id="684854at2759"/>
<dbReference type="PANTHER" id="PTHR10381:SF12">
    <property type="entry name" value="ATP-DEPENDENT CLP PROTEASE PROTEOLYTIC SUBUNIT 5, CHLOROPLASTIC"/>
    <property type="match status" value="1"/>
</dbReference>
<dbReference type="GO" id="GO:0004252">
    <property type="term" value="F:serine-type endopeptidase activity"/>
    <property type="evidence" value="ECO:0007669"/>
    <property type="project" value="UniProtKB-EC"/>
</dbReference>
<dbReference type="Pfam" id="PF00574">
    <property type="entry name" value="CLP_protease"/>
    <property type="match status" value="1"/>
</dbReference>
<dbReference type="Gene3D" id="3.90.226.10">
    <property type="entry name" value="2-enoyl-CoA Hydratase, Chain A, domain 1"/>
    <property type="match status" value="1"/>
</dbReference>
<dbReference type="AlphaFoldDB" id="A0A835RNN8"/>
<protein>
    <recommendedName>
        <fullName evidence="9">ATP-dependent Clp protease proteolytic subunit</fullName>
        <ecNumber evidence="8">3.4.21.92</ecNumber>
    </recommendedName>
</protein>
<keyword evidence="5 8" id="KW-0720">Serine protease</keyword>
<comment type="subunit">
    <text evidence="2">Component of the chloroplastic Clp protease core complex.</text>
</comment>
<dbReference type="FunFam" id="3.90.226.10:FF:000014">
    <property type="entry name" value="ATP-dependent Clp protease proteolytic subunit"/>
    <property type="match status" value="1"/>
</dbReference>
<dbReference type="CDD" id="cd07017">
    <property type="entry name" value="S14_ClpP_2"/>
    <property type="match status" value="1"/>
</dbReference>